<dbReference type="Gene3D" id="3.80.10.10">
    <property type="entry name" value="Ribonuclease Inhibitor"/>
    <property type="match status" value="1"/>
</dbReference>
<dbReference type="InterPro" id="IPR032675">
    <property type="entry name" value="LRR_dom_sf"/>
</dbReference>
<feature type="signal peptide" evidence="1">
    <location>
        <begin position="1"/>
        <end position="22"/>
    </location>
</feature>
<comment type="caution">
    <text evidence="3">The sequence shown here is derived from an EMBL/GenBank/DDBJ whole genome shotgun (WGS) entry which is preliminary data.</text>
</comment>
<protein>
    <submittedName>
        <fullName evidence="3">RNI-like protein</fullName>
    </submittedName>
</protein>
<feature type="chain" id="PRO_5012168367" evidence="1">
    <location>
        <begin position="23"/>
        <end position="635"/>
    </location>
</feature>
<dbReference type="PROSITE" id="PS50181">
    <property type="entry name" value="FBOX"/>
    <property type="match status" value="1"/>
</dbReference>
<dbReference type="Pfam" id="PF12937">
    <property type="entry name" value="F-box-like"/>
    <property type="match status" value="1"/>
</dbReference>
<proteinExistence type="predicted"/>
<dbReference type="SMART" id="SM00256">
    <property type="entry name" value="FBOX"/>
    <property type="match status" value="1"/>
</dbReference>
<feature type="domain" description="F-box" evidence="2">
    <location>
        <begin position="152"/>
        <end position="199"/>
    </location>
</feature>
<dbReference type="PANTHER" id="PTHR13318">
    <property type="entry name" value="PARTNER OF PAIRED, ISOFORM B-RELATED"/>
    <property type="match status" value="1"/>
</dbReference>
<accession>A0A1X2GG20</accession>
<dbReference type="InterPro" id="IPR001810">
    <property type="entry name" value="F-box_dom"/>
</dbReference>
<name>A0A1X2GG20_9FUNG</name>
<dbReference type="InterPro" id="IPR036047">
    <property type="entry name" value="F-box-like_dom_sf"/>
</dbReference>
<dbReference type="EMBL" id="MCGT01000018">
    <property type="protein sequence ID" value="ORX52367.1"/>
    <property type="molecule type" value="Genomic_DNA"/>
</dbReference>
<evidence type="ECO:0000259" key="2">
    <source>
        <dbReference type="PROSITE" id="PS50181"/>
    </source>
</evidence>
<dbReference type="Gene3D" id="1.20.1280.50">
    <property type="match status" value="1"/>
</dbReference>
<dbReference type="SUPFAM" id="SSF81383">
    <property type="entry name" value="F-box domain"/>
    <property type="match status" value="1"/>
</dbReference>
<dbReference type="Proteomes" id="UP000242146">
    <property type="component" value="Unassembled WGS sequence"/>
</dbReference>
<dbReference type="InterPro" id="IPR011990">
    <property type="entry name" value="TPR-like_helical_dom_sf"/>
</dbReference>
<reference evidence="3 4" key="1">
    <citation type="submission" date="2016-07" db="EMBL/GenBank/DDBJ databases">
        <title>Pervasive Adenine N6-methylation of Active Genes in Fungi.</title>
        <authorList>
            <consortium name="DOE Joint Genome Institute"/>
            <person name="Mondo S.J."/>
            <person name="Dannebaum R.O."/>
            <person name="Kuo R.C."/>
            <person name="Labutti K."/>
            <person name="Haridas S."/>
            <person name="Kuo A."/>
            <person name="Salamov A."/>
            <person name="Ahrendt S.R."/>
            <person name="Lipzen A."/>
            <person name="Sullivan W."/>
            <person name="Andreopoulos W.B."/>
            <person name="Clum A."/>
            <person name="Lindquist E."/>
            <person name="Daum C."/>
            <person name="Ramamoorthy G.K."/>
            <person name="Gryganskyi A."/>
            <person name="Culley D."/>
            <person name="Magnuson J.K."/>
            <person name="James T.Y."/>
            <person name="O'Malley M.A."/>
            <person name="Stajich J.E."/>
            <person name="Spatafora J.W."/>
            <person name="Visel A."/>
            <person name="Grigoriev I.V."/>
        </authorList>
    </citation>
    <scope>NUCLEOTIDE SEQUENCE [LARGE SCALE GENOMIC DNA]</scope>
    <source>
        <strain evidence="3 4">NRRL 3301</strain>
    </source>
</reference>
<evidence type="ECO:0000313" key="4">
    <source>
        <dbReference type="Proteomes" id="UP000242146"/>
    </source>
</evidence>
<dbReference type="Gene3D" id="1.25.40.10">
    <property type="entry name" value="Tetratricopeptide repeat domain"/>
    <property type="match status" value="1"/>
</dbReference>
<dbReference type="InterPro" id="IPR006553">
    <property type="entry name" value="Leu-rich_rpt_Cys-con_subtyp"/>
</dbReference>
<dbReference type="GO" id="GO:0031146">
    <property type="term" value="P:SCF-dependent proteasomal ubiquitin-dependent protein catabolic process"/>
    <property type="evidence" value="ECO:0007669"/>
    <property type="project" value="TreeGrafter"/>
</dbReference>
<dbReference type="SMART" id="SM00367">
    <property type="entry name" value="LRR_CC"/>
    <property type="match status" value="5"/>
</dbReference>
<evidence type="ECO:0000313" key="3">
    <source>
        <dbReference type="EMBL" id="ORX52367.1"/>
    </source>
</evidence>
<dbReference type="OrthoDB" id="629492at2759"/>
<dbReference type="GO" id="GO:0019005">
    <property type="term" value="C:SCF ubiquitin ligase complex"/>
    <property type="evidence" value="ECO:0007669"/>
    <property type="project" value="TreeGrafter"/>
</dbReference>
<evidence type="ECO:0000256" key="1">
    <source>
        <dbReference type="SAM" id="SignalP"/>
    </source>
</evidence>
<dbReference type="STRING" id="101127.A0A1X2GG20"/>
<dbReference type="AlphaFoldDB" id="A0A1X2GG20"/>
<organism evidence="3 4">
    <name type="scientific">Hesseltinella vesiculosa</name>
    <dbReference type="NCBI Taxonomy" id="101127"/>
    <lineage>
        <taxon>Eukaryota</taxon>
        <taxon>Fungi</taxon>
        <taxon>Fungi incertae sedis</taxon>
        <taxon>Mucoromycota</taxon>
        <taxon>Mucoromycotina</taxon>
        <taxon>Mucoromycetes</taxon>
        <taxon>Mucorales</taxon>
        <taxon>Cunninghamellaceae</taxon>
        <taxon>Hesseltinella</taxon>
    </lineage>
</organism>
<dbReference type="SUPFAM" id="SSF48452">
    <property type="entry name" value="TPR-like"/>
    <property type="match status" value="1"/>
</dbReference>
<keyword evidence="4" id="KW-1185">Reference proteome</keyword>
<sequence length="635" mass="72871">MAAVIILTCCMISTWMERYVTSSPYQQTLKQLGLDYFEQQRYDEAYRLFVALDHLGYPPEWCLHYQIQCLFRLHRLQQAIQHCRYAINRQPLGRWYLALLDLHLHIGQHDLALSIVRTAVTLLDQSDPDWDDLSWKEQWLLQQQSTTWPVAQDFVGLLPCELVTKVFQQLALPDLARCTTVSRAWYQFIHTTPLLWQHMTIQTYQPRLHASTLKLYLKRLQGTPLLSLRVRTHLDGNNLLSLLCQTNCSQLSVIELLGPYYATGYHTTTKFHKIVSLASTSLRELKIGSSSFRLNEIFALVTQHCPNLELLSVYDCFTSLGSSLPNANLHHLDPGANQRLELFGQFVSPAFLEYLRQFDKQPRLKQLSLTRVHGLTILPLALILLSSPNLYSLTLDACLVNIIPVINILLRACSGLRHFFYHRNQFSALPLTSYAAEDSYNDLSSWPILSPVVEPPKLDCLAQGWKYLVLRETRVLNDALLHYLLRRSYPTIEHLDLQGHHKLTDQALLRSLPRAPMASLRHCVLSQCINLTEYGLCTFLEQCSDLRVLHLAGLSAVTDRVLQVIARRCVFLLELNLSHCRSISDQGLRSFIDALLYAKRAQSLPLHLKDIQLVQTNISLDCFSRVMAHIQRDGV</sequence>
<dbReference type="SUPFAM" id="SSF52047">
    <property type="entry name" value="RNI-like"/>
    <property type="match status" value="1"/>
</dbReference>
<gene>
    <name evidence="3" type="ORF">DM01DRAFT_1408250</name>
</gene>
<keyword evidence="1" id="KW-0732">Signal</keyword>